<sequence>MSVGAPRGRLWIVDALRALVAFATLTLLVAGVPYGLWWAGGWPWPFRIPSLDDITTALTAPDDGSLFIGALLVAGWVGWATFAVAVLVEIPAALRGVRAPRLPALGTQQRLAAVLVSAVAGMLTIGPVATAEPAPSHSFTTAVPPDDWRPVPTVPPEMLTGEQPQNHQEEPTKPDHEAEPDEEETSEHVVQRGDTLWDIAAALLGDPWRWAEIFEASKDTIQPDGRRLTHPDLIYPGWHLTIPAVTPGPDQASTVPDTGDNLAADPTASSSNHDGLVSNSSGDARDADTESAADTSPAAADERQPIPTGLIISGHNVAPAPTPSGEDAAECDVPGSDSFAGPATDEQDPDDDSDVAELVRTATGVGALLAAGVIGLLTTRRALQQRRRRAGQRLPQPTDLAAATELELRDVADATQVDFVDRALRTLAVRLSQRGQAPPPLRLARLIDDQLELYFEEPADLPPPFIADDERTTWMTTADADGMLDIDADDVPAPWPSLVTIGHDTDNAHIMLDLEHVGTLNVFGDVESCHAFVSALATELCTSRWADDIQVTFVGSHVDLEALQTGRVRHTTDVDRLMRELTARANADRELLRQCQTDSVAEARTKQTAAGAWTPEIVVVTEPLPLSQQQQLSALISQELRLAIAAVVLGPGSAGGTAIRIANPSTAVLEPHDLVLRPQQVRSPVRDRIIDLVTTADGELVGQPLMEIPLDQIPQSAVAAALESVSPTAADDQDLNRPPSGPSEVHGSRRANGETAPESTPTRHPRVLLLGEPDVVGAQGPLEKTKRNQAVQLACYLSLRPGRHGSAMDEAIWPNGRPGTNTRGTAVSRLRRWLGPHPDDDTYLPHATDDIYQFHRDVQSDWQDWCDILPDGLVQASSDDLWRALDLVRARPLSGRGASYTWADMHAHEMTSAIIDACHELAERALKAGDLRATQTAALRGLDIEPACELLWRDRLKAEARLGNRTRTLELIGRLRVLADELGSDLEDETIALIDQIVQRSRSS</sequence>
<dbReference type="InterPro" id="IPR036779">
    <property type="entry name" value="LysM_dom_sf"/>
</dbReference>
<dbReference type="Gene3D" id="1.25.40.10">
    <property type="entry name" value="Tetratricopeptide repeat domain"/>
    <property type="match status" value="1"/>
</dbReference>
<keyword evidence="5" id="KW-1185">Reference proteome</keyword>
<feature type="compositionally biased region" description="Polar residues" evidence="1">
    <location>
        <begin position="267"/>
        <end position="282"/>
    </location>
</feature>
<feature type="region of interest" description="Disordered" evidence="1">
    <location>
        <begin position="130"/>
        <end position="191"/>
    </location>
</feature>
<evidence type="ECO:0000256" key="2">
    <source>
        <dbReference type="SAM" id="Phobius"/>
    </source>
</evidence>
<organism evidence="4 5">
    <name type="scientific">Phytoactinopolyspora alkaliphila</name>
    <dbReference type="NCBI Taxonomy" id="1783498"/>
    <lineage>
        <taxon>Bacteria</taxon>
        <taxon>Bacillati</taxon>
        <taxon>Actinomycetota</taxon>
        <taxon>Actinomycetes</taxon>
        <taxon>Jiangellales</taxon>
        <taxon>Jiangellaceae</taxon>
        <taxon>Phytoactinopolyspora</taxon>
    </lineage>
</organism>
<dbReference type="Gene3D" id="3.10.350.10">
    <property type="entry name" value="LysM domain"/>
    <property type="match status" value="1"/>
</dbReference>
<dbReference type="SUPFAM" id="SSF48452">
    <property type="entry name" value="TPR-like"/>
    <property type="match status" value="1"/>
</dbReference>
<dbReference type="InterPro" id="IPR011990">
    <property type="entry name" value="TPR-like_helical_dom_sf"/>
</dbReference>
<comment type="caution">
    <text evidence="4">The sequence shown here is derived from an EMBL/GenBank/DDBJ whole genome shotgun (WGS) entry which is preliminary data.</text>
</comment>
<dbReference type="Pfam" id="PF01476">
    <property type="entry name" value="LysM"/>
    <property type="match status" value="1"/>
</dbReference>
<dbReference type="PROSITE" id="PS51782">
    <property type="entry name" value="LYSM"/>
    <property type="match status" value="1"/>
</dbReference>
<keyword evidence="2" id="KW-1133">Transmembrane helix</keyword>
<feature type="region of interest" description="Disordered" evidence="1">
    <location>
        <begin position="245"/>
        <end position="353"/>
    </location>
</feature>
<dbReference type="EMBL" id="JAAGOB010000008">
    <property type="protein sequence ID" value="NED96862.1"/>
    <property type="molecule type" value="Genomic_DNA"/>
</dbReference>
<accession>A0A6N9YPF5</accession>
<feature type="transmembrane region" description="Helical" evidence="2">
    <location>
        <begin position="66"/>
        <end position="90"/>
    </location>
</feature>
<dbReference type="AlphaFoldDB" id="A0A6N9YPF5"/>
<evidence type="ECO:0000259" key="3">
    <source>
        <dbReference type="PROSITE" id="PS51782"/>
    </source>
</evidence>
<reference evidence="4 5" key="1">
    <citation type="submission" date="2020-02" db="EMBL/GenBank/DDBJ databases">
        <authorList>
            <person name="Li X.-J."/>
            <person name="Feng X.-M."/>
        </authorList>
    </citation>
    <scope>NUCLEOTIDE SEQUENCE [LARGE SCALE GENOMIC DNA]</scope>
    <source>
        <strain evidence="4 5">CGMCC 4.7225</strain>
    </source>
</reference>
<evidence type="ECO:0000256" key="1">
    <source>
        <dbReference type="SAM" id="MobiDB-lite"/>
    </source>
</evidence>
<feature type="region of interest" description="Disordered" evidence="1">
    <location>
        <begin position="723"/>
        <end position="764"/>
    </location>
</feature>
<dbReference type="PANTHER" id="PTHR34700">
    <property type="entry name" value="POTASSIUM BINDING PROTEIN KBP"/>
    <property type="match status" value="1"/>
</dbReference>
<dbReference type="Gene3D" id="1.10.10.10">
    <property type="entry name" value="Winged helix-like DNA-binding domain superfamily/Winged helix DNA-binding domain"/>
    <property type="match status" value="1"/>
</dbReference>
<feature type="transmembrane region" description="Helical" evidence="2">
    <location>
        <begin position="12"/>
        <end position="37"/>
    </location>
</feature>
<dbReference type="InterPro" id="IPR005158">
    <property type="entry name" value="BTAD"/>
</dbReference>
<dbReference type="InterPro" id="IPR018392">
    <property type="entry name" value="LysM"/>
</dbReference>
<proteinExistence type="predicted"/>
<dbReference type="InterPro" id="IPR036388">
    <property type="entry name" value="WH-like_DNA-bd_sf"/>
</dbReference>
<feature type="domain" description="LysM" evidence="3">
    <location>
        <begin position="186"/>
        <end position="242"/>
    </location>
</feature>
<dbReference type="Proteomes" id="UP000469185">
    <property type="component" value="Unassembled WGS sequence"/>
</dbReference>
<feature type="compositionally biased region" description="Basic and acidic residues" evidence="1">
    <location>
        <begin position="167"/>
        <end position="177"/>
    </location>
</feature>
<feature type="transmembrane region" description="Helical" evidence="2">
    <location>
        <begin position="111"/>
        <end position="129"/>
    </location>
</feature>
<dbReference type="PANTHER" id="PTHR34700:SF4">
    <property type="entry name" value="PHAGE-LIKE ELEMENT PBSX PROTEIN XKDP"/>
    <property type="match status" value="1"/>
</dbReference>
<protein>
    <submittedName>
        <fullName evidence="4">LysM peptidoglycan-binding domain-containing protein</fullName>
    </submittedName>
</protein>
<dbReference type="InterPro" id="IPR052196">
    <property type="entry name" value="Bact_Kbp"/>
</dbReference>
<dbReference type="CDD" id="cd00118">
    <property type="entry name" value="LysM"/>
    <property type="match status" value="1"/>
</dbReference>
<evidence type="ECO:0000313" key="4">
    <source>
        <dbReference type="EMBL" id="NED96862.1"/>
    </source>
</evidence>
<name>A0A6N9YPF5_9ACTN</name>
<evidence type="ECO:0000313" key="5">
    <source>
        <dbReference type="Proteomes" id="UP000469185"/>
    </source>
</evidence>
<gene>
    <name evidence="4" type="ORF">G1H11_16265</name>
</gene>
<keyword evidence="2" id="KW-0472">Membrane</keyword>
<keyword evidence="2" id="KW-0812">Transmembrane</keyword>
<dbReference type="RefSeq" id="WP_163819639.1">
    <property type="nucleotide sequence ID" value="NZ_JAAGOB010000008.1"/>
</dbReference>
<dbReference type="SMART" id="SM01043">
    <property type="entry name" value="BTAD"/>
    <property type="match status" value="1"/>
</dbReference>
<dbReference type="Pfam" id="PF03704">
    <property type="entry name" value="BTAD"/>
    <property type="match status" value="1"/>
</dbReference>